<dbReference type="PANTHER" id="PTHR46015">
    <property type="entry name" value="ZGC:172121"/>
    <property type="match status" value="1"/>
</dbReference>
<keyword evidence="8" id="KW-1185">Reference proteome</keyword>
<dbReference type="SUPFAM" id="SSF82282">
    <property type="entry name" value="Homocysteine S-methyltransferase"/>
    <property type="match status" value="1"/>
</dbReference>
<proteinExistence type="predicted"/>
<organism evidence="7 8">
    <name type="scientific">Dichomitus squalens</name>
    <dbReference type="NCBI Taxonomy" id="114155"/>
    <lineage>
        <taxon>Eukaryota</taxon>
        <taxon>Fungi</taxon>
        <taxon>Dikarya</taxon>
        <taxon>Basidiomycota</taxon>
        <taxon>Agaricomycotina</taxon>
        <taxon>Agaricomycetes</taxon>
        <taxon>Polyporales</taxon>
        <taxon>Polyporaceae</taxon>
        <taxon>Dichomitus</taxon>
    </lineage>
</organism>
<dbReference type="InterPro" id="IPR003726">
    <property type="entry name" value="HCY_dom"/>
</dbReference>
<dbReference type="EMBL" id="ML145111">
    <property type="protein sequence ID" value="TBU59696.1"/>
    <property type="molecule type" value="Genomic_DNA"/>
</dbReference>
<dbReference type="Proteomes" id="UP000292082">
    <property type="component" value="Unassembled WGS sequence"/>
</dbReference>
<evidence type="ECO:0000256" key="4">
    <source>
        <dbReference type="ARBA" id="ARBA00022833"/>
    </source>
</evidence>
<evidence type="ECO:0000256" key="1">
    <source>
        <dbReference type="ARBA" id="ARBA00022603"/>
    </source>
</evidence>
<dbReference type="GO" id="GO:0046872">
    <property type="term" value="F:metal ion binding"/>
    <property type="evidence" value="ECO:0007669"/>
    <property type="project" value="UniProtKB-KW"/>
</dbReference>
<dbReference type="InterPro" id="IPR036589">
    <property type="entry name" value="HCY_dom_sf"/>
</dbReference>
<evidence type="ECO:0000256" key="5">
    <source>
        <dbReference type="PROSITE-ProRule" id="PRU00333"/>
    </source>
</evidence>
<comment type="cofactor">
    <cofactor evidence="5">
        <name>Zn(2+)</name>
        <dbReference type="ChEBI" id="CHEBI:29105"/>
    </cofactor>
</comment>
<keyword evidence="2 5" id="KW-0808">Transferase</keyword>
<name>A0A4Q9PYP5_9APHY</name>
<sequence>MLALDMTSLSVQGTTLEDVFRQKLGYPLWSATPVDKDPEAIISAHLAFLRAGVDVITTSTYQAAYRTYEIAGYSREDAKRLMLEAVKLAIEAKRRYLQEIGQNGGTDAEPSRRVKIALSLGPYGGTLSPAQEFNGFYPPPFGPASSGAFESNVFSDTEEGLKQLSMAIEALEEFHYERLEVFAENREVWDEIDFVAFETVPLRREITGIRRAVAKLQKTKGLEQVARSGASEVNTMKRWWISTVYPDGRYPEMKPEGGQATVAEVAEAALLGEDERLSVPWGFGINCTSPEFLPPLLQEARDVARRSWELHGVKPWLVLYPNGGDVYNPETHSWLGQREGVSGWATHLCAAVMDNARDGVWGGIAVGGCCKTGPDEISELRNELRNQFE</sequence>
<dbReference type="PANTHER" id="PTHR46015:SF1">
    <property type="entry name" value="HOMOCYSTEINE S-METHYLTRANSFERASE-LIKE ISOFORM 1"/>
    <property type="match status" value="1"/>
</dbReference>
<keyword evidence="4 5" id="KW-0862">Zinc</keyword>
<dbReference type="STRING" id="114155.A0A4Q9PYP5"/>
<dbReference type="Pfam" id="PF02574">
    <property type="entry name" value="S-methyl_trans"/>
    <property type="match status" value="1"/>
</dbReference>
<feature type="domain" description="Hcy-binding" evidence="6">
    <location>
        <begin position="1"/>
        <end position="384"/>
    </location>
</feature>
<evidence type="ECO:0000313" key="8">
    <source>
        <dbReference type="Proteomes" id="UP000292082"/>
    </source>
</evidence>
<evidence type="ECO:0000259" key="6">
    <source>
        <dbReference type="PROSITE" id="PS50970"/>
    </source>
</evidence>
<dbReference type="GO" id="GO:0009086">
    <property type="term" value="P:methionine biosynthetic process"/>
    <property type="evidence" value="ECO:0007669"/>
    <property type="project" value="TreeGrafter"/>
</dbReference>
<evidence type="ECO:0000313" key="7">
    <source>
        <dbReference type="EMBL" id="TBU59696.1"/>
    </source>
</evidence>
<dbReference type="PROSITE" id="PS50970">
    <property type="entry name" value="HCY"/>
    <property type="match status" value="1"/>
</dbReference>
<dbReference type="GO" id="GO:0008898">
    <property type="term" value="F:S-adenosylmethionine-homocysteine S-methyltransferase activity"/>
    <property type="evidence" value="ECO:0007669"/>
    <property type="project" value="TreeGrafter"/>
</dbReference>
<gene>
    <name evidence="7" type="ORF">BD310DRAFT_924443</name>
</gene>
<dbReference type="AlphaFoldDB" id="A0A4Q9PYP5"/>
<feature type="binding site" evidence="5">
    <location>
        <position position="369"/>
    </location>
    <ligand>
        <name>Zn(2+)</name>
        <dbReference type="ChEBI" id="CHEBI:29105"/>
    </ligand>
</feature>
<keyword evidence="1 5" id="KW-0489">Methyltransferase</keyword>
<accession>A0A4Q9PYP5</accession>
<feature type="binding site" evidence="5">
    <location>
        <position position="370"/>
    </location>
    <ligand>
        <name>Zn(2+)</name>
        <dbReference type="ChEBI" id="CHEBI:29105"/>
    </ligand>
</feature>
<feature type="binding site" evidence="5">
    <location>
        <position position="287"/>
    </location>
    <ligand>
        <name>Zn(2+)</name>
        <dbReference type="ChEBI" id="CHEBI:29105"/>
    </ligand>
</feature>
<dbReference type="Gene3D" id="3.20.20.330">
    <property type="entry name" value="Homocysteine-binding-like domain"/>
    <property type="match status" value="1"/>
</dbReference>
<dbReference type="GO" id="GO:0033528">
    <property type="term" value="P:S-methylmethionine cycle"/>
    <property type="evidence" value="ECO:0007669"/>
    <property type="project" value="TreeGrafter"/>
</dbReference>
<evidence type="ECO:0000256" key="2">
    <source>
        <dbReference type="ARBA" id="ARBA00022679"/>
    </source>
</evidence>
<reference evidence="7 8" key="1">
    <citation type="submission" date="2019-01" db="EMBL/GenBank/DDBJ databases">
        <title>Draft genome sequences of three monokaryotic isolates of the white-rot basidiomycete fungus Dichomitus squalens.</title>
        <authorList>
            <consortium name="DOE Joint Genome Institute"/>
            <person name="Lopez S.C."/>
            <person name="Andreopoulos B."/>
            <person name="Pangilinan J."/>
            <person name="Lipzen A."/>
            <person name="Riley R."/>
            <person name="Ahrendt S."/>
            <person name="Ng V."/>
            <person name="Barry K."/>
            <person name="Daum C."/>
            <person name="Grigoriev I.V."/>
            <person name="Hilden K.S."/>
            <person name="Makela M.R."/>
            <person name="de Vries R.P."/>
        </authorList>
    </citation>
    <scope>NUCLEOTIDE SEQUENCE [LARGE SCALE GENOMIC DNA]</scope>
    <source>
        <strain evidence="7 8">CBS 464.89</strain>
    </source>
</reference>
<evidence type="ECO:0000256" key="3">
    <source>
        <dbReference type="ARBA" id="ARBA00022723"/>
    </source>
</evidence>
<dbReference type="InterPro" id="IPR051486">
    <property type="entry name" value="Hcy_S-methyltransferase"/>
</dbReference>
<protein>
    <submittedName>
        <fullName evidence="7">Homocysteine S-methyltransferase</fullName>
    </submittedName>
</protein>
<dbReference type="GO" id="GO:0032259">
    <property type="term" value="P:methylation"/>
    <property type="evidence" value="ECO:0007669"/>
    <property type="project" value="UniProtKB-KW"/>
</dbReference>
<keyword evidence="3 5" id="KW-0479">Metal-binding</keyword>